<dbReference type="SUPFAM" id="SSF55073">
    <property type="entry name" value="Nucleotide cyclase"/>
    <property type="match status" value="1"/>
</dbReference>
<dbReference type="EMBL" id="FNET01000006">
    <property type="protein sequence ID" value="SDK58052.1"/>
    <property type="molecule type" value="Genomic_DNA"/>
</dbReference>
<name>A0A1G9D296_9PSEU</name>
<dbReference type="InterPro" id="IPR029787">
    <property type="entry name" value="Nucleotide_cyclase"/>
</dbReference>
<dbReference type="InterPro" id="IPR043128">
    <property type="entry name" value="Rev_trsase/Diguanyl_cyclase"/>
</dbReference>
<accession>A0A1G9D296</accession>
<proteinExistence type="predicted"/>
<dbReference type="Gene3D" id="3.30.70.270">
    <property type="match status" value="1"/>
</dbReference>
<reference evidence="2" key="1">
    <citation type="submission" date="2016-10" db="EMBL/GenBank/DDBJ databases">
        <authorList>
            <person name="Varghese N."/>
            <person name="Submissions S."/>
        </authorList>
    </citation>
    <scope>NUCLEOTIDE SEQUENCE [LARGE SCALE GENOMIC DNA]</scope>
    <source>
        <strain evidence="2">DSM 44796</strain>
    </source>
</reference>
<gene>
    <name evidence="1" type="ORF">SAMN04488074_106120</name>
</gene>
<organism evidence="1 2">
    <name type="scientific">Lentzea albidocapillata subsp. violacea</name>
    <dbReference type="NCBI Taxonomy" id="128104"/>
    <lineage>
        <taxon>Bacteria</taxon>
        <taxon>Bacillati</taxon>
        <taxon>Actinomycetota</taxon>
        <taxon>Actinomycetes</taxon>
        <taxon>Pseudonocardiales</taxon>
        <taxon>Pseudonocardiaceae</taxon>
        <taxon>Lentzea</taxon>
    </lineage>
</organism>
<dbReference type="AlphaFoldDB" id="A0A1G9D296"/>
<sequence length="122" mass="13255">MLHDPLTGLPGHALLLDRLEQSLIRARTRGTLVTLVLITGPDDVLDAARTLRRNLRPDFTVARYGDAVLAVLAEHDFGDGSPIAELIRGLVGERPQVHWVTSDGDAAPQEMLATARIPPGRH</sequence>
<evidence type="ECO:0000313" key="2">
    <source>
        <dbReference type="Proteomes" id="UP000199682"/>
    </source>
</evidence>
<evidence type="ECO:0000313" key="1">
    <source>
        <dbReference type="EMBL" id="SDK58052.1"/>
    </source>
</evidence>
<protein>
    <submittedName>
        <fullName evidence="1">Uncharacterized protein</fullName>
    </submittedName>
</protein>
<dbReference type="Proteomes" id="UP000199682">
    <property type="component" value="Unassembled WGS sequence"/>
</dbReference>
<dbReference type="RefSeq" id="WP_090006594.1">
    <property type="nucleotide sequence ID" value="NZ_FNET01000006.1"/>
</dbReference>